<protein>
    <recommendedName>
        <fullName evidence="4">Extracellular membrane protein CFEM domain-containing protein</fullName>
    </recommendedName>
</protein>
<comment type="caution">
    <text evidence="2">The sequence shown here is derived from an EMBL/GenBank/DDBJ whole genome shotgun (WGS) entry which is preliminary data.</text>
</comment>
<feature type="region of interest" description="Disordered" evidence="1">
    <location>
        <begin position="361"/>
        <end position="405"/>
    </location>
</feature>
<name>A0AAV9WJ03_9PEZI</name>
<feature type="compositionally biased region" description="Pro residues" evidence="1">
    <location>
        <begin position="59"/>
        <end position="73"/>
    </location>
</feature>
<evidence type="ECO:0000313" key="3">
    <source>
        <dbReference type="Proteomes" id="UP001370758"/>
    </source>
</evidence>
<dbReference type="EMBL" id="JAVHJL010000002">
    <property type="protein sequence ID" value="KAK6508957.1"/>
    <property type="molecule type" value="Genomic_DNA"/>
</dbReference>
<proteinExistence type="predicted"/>
<feature type="compositionally biased region" description="Low complexity" evidence="1">
    <location>
        <begin position="247"/>
        <end position="286"/>
    </location>
</feature>
<dbReference type="Proteomes" id="UP001370758">
    <property type="component" value="Unassembled WGS sequence"/>
</dbReference>
<evidence type="ECO:0000313" key="2">
    <source>
        <dbReference type="EMBL" id="KAK6508957.1"/>
    </source>
</evidence>
<feature type="compositionally biased region" description="Polar residues" evidence="1">
    <location>
        <begin position="205"/>
        <end position="245"/>
    </location>
</feature>
<dbReference type="AlphaFoldDB" id="A0AAV9WJ03"/>
<reference evidence="2 3" key="1">
    <citation type="submission" date="2023-08" db="EMBL/GenBank/DDBJ databases">
        <authorList>
            <person name="Palmer J.M."/>
        </authorList>
    </citation>
    <scope>NUCLEOTIDE SEQUENCE [LARGE SCALE GENOMIC DNA]</scope>
    <source>
        <strain evidence="2 3">TWF481</strain>
    </source>
</reference>
<feature type="region of interest" description="Disordered" evidence="1">
    <location>
        <begin position="39"/>
        <end position="74"/>
    </location>
</feature>
<keyword evidence="3" id="KW-1185">Reference proteome</keyword>
<feature type="compositionally biased region" description="Polar residues" evidence="1">
    <location>
        <begin position="363"/>
        <end position="377"/>
    </location>
</feature>
<feature type="region of interest" description="Disordered" evidence="1">
    <location>
        <begin position="199"/>
        <end position="304"/>
    </location>
</feature>
<organism evidence="2 3">
    <name type="scientific">Arthrobotrys musiformis</name>
    <dbReference type="NCBI Taxonomy" id="47236"/>
    <lineage>
        <taxon>Eukaryota</taxon>
        <taxon>Fungi</taxon>
        <taxon>Dikarya</taxon>
        <taxon>Ascomycota</taxon>
        <taxon>Pezizomycotina</taxon>
        <taxon>Orbiliomycetes</taxon>
        <taxon>Orbiliales</taxon>
        <taxon>Orbiliaceae</taxon>
        <taxon>Arthrobotrys</taxon>
    </lineage>
</organism>
<accession>A0AAV9WJ03</accession>
<evidence type="ECO:0008006" key="4">
    <source>
        <dbReference type="Google" id="ProtNLM"/>
    </source>
</evidence>
<evidence type="ECO:0000256" key="1">
    <source>
        <dbReference type="SAM" id="MobiDB-lite"/>
    </source>
</evidence>
<sequence length="485" mass="52945">MLNINTDIATVYNRRRWDRTSFDSIEYDHAQLLDYQHPAPQAHQDPDQEIDLLNDDSHLPPPPWIPPPPPTPPQRVYQQAGQQQISSKGIGSDYNYTSSATTTPLRLLNLAGYTDGENKLFYPACSYQCAGRYPKKVYNPSCVCTNTRLLDEIGVCVKLECVHYGGDMEKFWRVMGRDCGRIALDLDRKSTPELRELYRNAGHTPISSPTTVRSGSSPRPGTSWATSPSTPRLGSFFSSTPTTPKAGSPWGPTSPSTPRPGTSWAASPSTPRSGSSWASSPSTPRPGTSFTNSPTTPRPGTAFSLLSRDTSIGTLPEDIPLTIMVTKTWAVDIETVAERKAVGSNDYRNICDISYCDPGSERLGSSRSASTCTSDRSASIKPLEKEEEEKKVVTTTPVEGDRERAKVTPLPAMPEESFNYAPSITSIPGMYSKESQLGVCIGMGGSINSGNSNDAVEFLKRFGMTPKKVAGAVKRVRNMFGRVQT</sequence>
<gene>
    <name evidence="2" type="ORF">TWF481_003725</name>
</gene>
<feature type="compositionally biased region" description="Basic and acidic residues" evidence="1">
    <location>
        <begin position="382"/>
        <end position="392"/>
    </location>
</feature>